<sequence>MNYVWYASYGSNMNQDRFSCYIEGKQAEGSSEPERGCRNCDPPLADQPINIQYPLYFSKQESKWGTGGVAFIGHREGENEKTAGRMYLISEEQFMDVASQENGIDGLEIDFARIKESRFLPLTEGWYGTIVYLGDCEGKPIFTFTSNHDMGEEEFVPPSFAYLKTIAKGLETLGMDRQEVVDYLLEKNGINGFIKGDLLVKGLWG</sequence>
<dbReference type="AlphaFoldDB" id="A0A9X1XA37"/>
<dbReference type="Gene3D" id="3.10.490.10">
    <property type="entry name" value="Gamma-glutamyl cyclotransferase-like"/>
    <property type="match status" value="1"/>
</dbReference>
<dbReference type="RefSeq" id="WP_248251740.1">
    <property type="nucleotide sequence ID" value="NZ_JAIWJX010000002.1"/>
</dbReference>
<proteinExistence type="predicted"/>
<gene>
    <name evidence="1" type="ORF">LCY76_05245</name>
</gene>
<evidence type="ECO:0000313" key="1">
    <source>
        <dbReference type="EMBL" id="MCK6256010.1"/>
    </source>
</evidence>
<accession>A0A9X1XA37</accession>
<dbReference type="EMBL" id="JAIWJX010000002">
    <property type="protein sequence ID" value="MCK6256010.1"/>
    <property type="molecule type" value="Genomic_DNA"/>
</dbReference>
<evidence type="ECO:0000313" key="2">
    <source>
        <dbReference type="Proteomes" id="UP001139011"/>
    </source>
</evidence>
<organism evidence="1 2">
    <name type="scientific">Fictibacillus marinisediminis</name>
    <dbReference type="NCBI Taxonomy" id="2878389"/>
    <lineage>
        <taxon>Bacteria</taxon>
        <taxon>Bacillati</taxon>
        <taxon>Bacillota</taxon>
        <taxon>Bacilli</taxon>
        <taxon>Bacillales</taxon>
        <taxon>Fictibacillaceae</taxon>
        <taxon>Fictibacillus</taxon>
    </lineage>
</organism>
<comment type="caution">
    <text evidence="1">The sequence shown here is derived from an EMBL/GenBank/DDBJ whole genome shotgun (WGS) entry which is preliminary data.</text>
</comment>
<keyword evidence="2" id="KW-1185">Reference proteome</keyword>
<evidence type="ECO:0008006" key="3">
    <source>
        <dbReference type="Google" id="ProtNLM"/>
    </source>
</evidence>
<protein>
    <recommendedName>
        <fullName evidence="3">Histone deacetylase</fullName>
    </recommendedName>
</protein>
<dbReference type="Proteomes" id="UP001139011">
    <property type="component" value="Unassembled WGS sequence"/>
</dbReference>
<name>A0A9X1XA37_9BACL</name>
<reference evidence="1" key="1">
    <citation type="submission" date="2021-09" db="EMBL/GenBank/DDBJ databases">
        <title>Genome analysis of Fictibacillus sp. KIGAM418 isolated from marine sediment.</title>
        <authorList>
            <person name="Seo M.-J."/>
            <person name="Cho E.-S."/>
            <person name="Hwang C.Y."/>
        </authorList>
    </citation>
    <scope>NUCLEOTIDE SEQUENCE</scope>
    <source>
        <strain evidence="1">KIGAM418</strain>
    </source>
</reference>